<evidence type="ECO:0000256" key="1">
    <source>
        <dbReference type="SAM" id="Phobius"/>
    </source>
</evidence>
<feature type="transmembrane region" description="Helical" evidence="1">
    <location>
        <begin position="123"/>
        <end position="142"/>
    </location>
</feature>
<keyword evidence="1" id="KW-0812">Transmembrane</keyword>
<evidence type="ECO:0000313" key="2">
    <source>
        <dbReference type="EMBL" id="XBV85133.1"/>
    </source>
</evidence>
<proteinExistence type="predicted"/>
<dbReference type="KEGG" id="dsc:ABOD76_17070"/>
<keyword evidence="1" id="KW-0472">Membrane</keyword>
<accession>A0AAU7U9T0</accession>
<feature type="transmembrane region" description="Helical" evidence="1">
    <location>
        <begin position="86"/>
        <end position="111"/>
    </location>
</feature>
<feature type="transmembrane region" description="Helical" evidence="1">
    <location>
        <begin position="12"/>
        <end position="31"/>
    </location>
</feature>
<organism evidence="2">
    <name type="scientific">Deinococcus sonorensis KR-87</name>
    <dbReference type="NCBI Taxonomy" id="694439"/>
    <lineage>
        <taxon>Bacteria</taxon>
        <taxon>Thermotogati</taxon>
        <taxon>Deinococcota</taxon>
        <taxon>Deinococci</taxon>
        <taxon>Deinococcales</taxon>
        <taxon>Deinococcaceae</taxon>
        <taxon>Deinococcus</taxon>
    </lineage>
</organism>
<sequence>MYLFVLSLHNVLRWAVLIAAVYALARTLPGVGGGRAWTGREAVAARVYTSLTHLQLVVGLALYLGLSPYMRTVLDNFGAAMKQDQSRFFAVEHSTGMIVAVVFATLGSSLSRRASGDQRKYRVASLWFGLSLLVMLLLIPWWRPLLRLFGVDVPGVGG</sequence>
<dbReference type="EMBL" id="CP158299">
    <property type="protein sequence ID" value="XBV85133.1"/>
    <property type="molecule type" value="Genomic_DNA"/>
</dbReference>
<dbReference type="AlphaFoldDB" id="A0AAU7U9T0"/>
<feature type="transmembrane region" description="Helical" evidence="1">
    <location>
        <begin position="43"/>
        <end position="66"/>
    </location>
</feature>
<protein>
    <submittedName>
        <fullName evidence="2">Uncharacterized protein</fullName>
    </submittedName>
</protein>
<reference evidence="2" key="1">
    <citation type="submission" date="2024-06" db="EMBL/GenBank/DDBJ databases">
        <title>Draft Genome Sequence of Deinococcus sonorensis Type Strain KR-87, a Biofilm Producing Representative of the Genus Deinococcus.</title>
        <authorList>
            <person name="Boren L.S."/>
            <person name="Grosso R.A."/>
            <person name="Hugenberg-Cox A.N."/>
            <person name="Hill J.T.E."/>
            <person name="Albert C.M."/>
            <person name="Tuohy J.M."/>
        </authorList>
    </citation>
    <scope>NUCLEOTIDE SEQUENCE</scope>
    <source>
        <strain evidence="2">KR-87</strain>
    </source>
</reference>
<gene>
    <name evidence="2" type="ORF">ABOD76_17070</name>
</gene>
<keyword evidence="1" id="KW-1133">Transmembrane helix</keyword>
<dbReference type="RefSeq" id="WP_350243170.1">
    <property type="nucleotide sequence ID" value="NZ_CP158299.1"/>
</dbReference>
<name>A0AAU7U9T0_9DEIO</name>